<dbReference type="Proteomes" id="UP000054845">
    <property type="component" value="Unassembled WGS sequence"/>
</dbReference>
<protein>
    <submittedName>
        <fullName evidence="1">Uncharacterized protein</fullName>
    </submittedName>
</protein>
<proteinExistence type="predicted"/>
<evidence type="ECO:0000313" key="1">
    <source>
        <dbReference type="EMBL" id="CEH18323.1"/>
    </source>
</evidence>
<keyword evidence="2" id="KW-1185">Reference proteome</keyword>
<reference evidence="1 2" key="1">
    <citation type="submission" date="2014-09" db="EMBL/GenBank/DDBJ databases">
        <authorList>
            <person name="Magalhaes I.L.F."/>
            <person name="Oliveira U."/>
            <person name="Santos F.R."/>
            <person name="Vidigal T.H.D.A."/>
            <person name="Brescovit A.D."/>
            <person name="Santos A.J."/>
        </authorList>
    </citation>
    <scope>NUCLEOTIDE SEQUENCE [LARGE SCALE GENOMIC DNA]</scope>
</reference>
<organism evidence="1 2">
    <name type="scientific">Ceraceosorus bombacis</name>
    <dbReference type="NCBI Taxonomy" id="401625"/>
    <lineage>
        <taxon>Eukaryota</taxon>
        <taxon>Fungi</taxon>
        <taxon>Dikarya</taxon>
        <taxon>Basidiomycota</taxon>
        <taxon>Ustilaginomycotina</taxon>
        <taxon>Exobasidiomycetes</taxon>
        <taxon>Ceraceosorales</taxon>
        <taxon>Ceraceosoraceae</taxon>
        <taxon>Ceraceosorus</taxon>
    </lineage>
</organism>
<dbReference type="EMBL" id="CCYA01000270">
    <property type="protein sequence ID" value="CEH18323.1"/>
    <property type="molecule type" value="Genomic_DNA"/>
</dbReference>
<name>A0A0P1BP75_9BASI</name>
<accession>A0A0P1BP75</accession>
<dbReference type="AlphaFoldDB" id="A0A0P1BP75"/>
<sequence length="111" mass="12246">MREEEWRELPWSMSAITSGSTNVSPVMSTSTVAAFRRRLQQASMTIDQIQGKARFFFGGVALEETPRHNEKCIQHFRNPPALFLGFASDQSPRAVSCTAVSLGASLVKADL</sequence>
<evidence type="ECO:0000313" key="2">
    <source>
        <dbReference type="Proteomes" id="UP000054845"/>
    </source>
</evidence>